<gene>
    <name evidence="2" type="ORF">H8K33_13860</name>
</gene>
<keyword evidence="3" id="KW-1185">Reference proteome</keyword>
<feature type="region of interest" description="Disordered" evidence="1">
    <location>
        <begin position="1"/>
        <end position="28"/>
    </location>
</feature>
<evidence type="ECO:0000313" key="2">
    <source>
        <dbReference type="EMBL" id="MBC3832589.1"/>
    </source>
</evidence>
<name>A0ABR6XSY6_9BURK</name>
<evidence type="ECO:0000256" key="1">
    <source>
        <dbReference type="SAM" id="MobiDB-lite"/>
    </source>
</evidence>
<evidence type="ECO:0000313" key="3">
    <source>
        <dbReference type="Proteomes" id="UP000643610"/>
    </source>
</evidence>
<accession>A0ABR6XSY6</accession>
<sequence length="64" mass="6942">MTSGKDNGDWLSAQQAVQADGSERENLPLINKKLPPLVRDTEAITMVVNTASTNDKLATDIEQT</sequence>
<comment type="caution">
    <text evidence="2">The sequence shown here is derived from an EMBL/GenBank/DDBJ whole genome shotgun (WGS) entry which is preliminary data.</text>
</comment>
<protein>
    <submittedName>
        <fullName evidence="2">Uncharacterized protein</fullName>
    </submittedName>
</protein>
<dbReference type="EMBL" id="JACOFU010000005">
    <property type="protein sequence ID" value="MBC3832589.1"/>
    <property type="molecule type" value="Genomic_DNA"/>
</dbReference>
<proteinExistence type="predicted"/>
<reference evidence="2 3" key="1">
    <citation type="submission" date="2020-08" db="EMBL/GenBank/DDBJ databases">
        <title>Novel species isolated from subtropical streams in China.</title>
        <authorList>
            <person name="Lu H."/>
        </authorList>
    </citation>
    <scope>NUCLEOTIDE SEQUENCE [LARGE SCALE GENOMIC DNA]</scope>
    <source>
        <strain evidence="2 3">KCTC 52442</strain>
    </source>
</reference>
<organism evidence="2 3">
    <name type="scientific">Undibacterium amnicola</name>
    <dbReference type="NCBI Taxonomy" id="1834038"/>
    <lineage>
        <taxon>Bacteria</taxon>
        <taxon>Pseudomonadati</taxon>
        <taxon>Pseudomonadota</taxon>
        <taxon>Betaproteobacteria</taxon>
        <taxon>Burkholderiales</taxon>
        <taxon>Oxalobacteraceae</taxon>
        <taxon>Undibacterium</taxon>
    </lineage>
</organism>
<dbReference type="Proteomes" id="UP000643610">
    <property type="component" value="Unassembled WGS sequence"/>
</dbReference>